<dbReference type="VEuPathDB" id="ToxoDB:BESB_026800"/>
<dbReference type="EMBL" id="NWUJ01000014">
    <property type="protein sequence ID" value="PFH31706.1"/>
    <property type="molecule type" value="Genomic_DNA"/>
</dbReference>
<evidence type="ECO:0000313" key="1">
    <source>
        <dbReference type="EMBL" id="PFH31706.1"/>
    </source>
</evidence>
<keyword evidence="2" id="KW-1185">Reference proteome</keyword>
<dbReference type="GeneID" id="40307732"/>
<comment type="caution">
    <text evidence="1">The sequence shown here is derived from an EMBL/GenBank/DDBJ whole genome shotgun (WGS) entry which is preliminary data.</text>
</comment>
<gene>
    <name evidence="1" type="ORF">BESB_026800</name>
</gene>
<accession>A0A2A9M739</accession>
<dbReference type="AlphaFoldDB" id="A0A2A9M739"/>
<dbReference type="KEGG" id="bbes:BESB_026800"/>
<organism evidence="1 2">
    <name type="scientific">Besnoitia besnoiti</name>
    <name type="common">Apicomplexan protozoan</name>
    <dbReference type="NCBI Taxonomy" id="94643"/>
    <lineage>
        <taxon>Eukaryota</taxon>
        <taxon>Sar</taxon>
        <taxon>Alveolata</taxon>
        <taxon>Apicomplexa</taxon>
        <taxon>Conoidasida</taxon>
        <taxon>Coccidia</taxon>
        <taxon>Eucoccidiorida</taxon>
        <taxon>Eimeriorina</taxon>
        <taxon>Sarcocystidae</taxon>
        <taxon>Besnoitia</taxon>
    </lineage>
</organism>
<reference evidence="1 2" key="1">
    <citation type="submission" date="2017-09" db="EMBL/GenBank/DDBJ databases">
        <title>Genome sequencing of Besnoitia besnoiti strain Bb-Ger1.</title>
        <authorList>
            <person name="Schares G."/>
            <person name="Venepally P."/>
            <person name="Lorenzi H.A."/>
        </authorList>
    </citation>
    <scope>NUCLEOTIDE SEQUENCE [LARGE SCALE GENOMIC DNA]</scope>
    <source>
        <strain evidence="1 2">Bb-Ger1</strain>
    </source>
</reference>
<dbReference type="Proteomes" id="UP000224006">
    <property type="component" value="Unassembled WGS sequence"/>
</dbReference>
<protein>
    <submittedName>
        <fullName evidence="1">Uncharacterized protein</fullName>
    </submittedName>
</protein>
<proteinExistence type="predicted"/>
<name>A0A2A9M739_BESBE</name>
<sequence length="50" mass="5457">MKQAREPVDAQNSQLAQALQETLRLVGGEKEEAAKRGLLNAAVDRLIARV</sequence>
<evidence type="ECO:0000313" key="2">
    <source>
        <dbReference type="Proteomes" id="UP000224006"/>
    </source>
</evidence>
<dbReference type="RefSeq" id="XP_029215715.1">
    <property type="nucleotide sequence ID" value="XM_029361360.1"/>
</dbReference>